<dbReference type="GO" id="GO:0006281">
    <property type="term" value="P:DNA repair"/>
    <property type="evidence" value="ECO:0007669"/>
    <property type="project" value="UniProtKB-UniRule"/>
</dbReference>
<dbReference type="InterPro" id="IPR006171">
    <property type="entry name" value="TOPRIM_dom"/>
</dbReference>
<keyword evidence="2 7" id="KW-0227">DNA damage</keyword>
<evidence type="ECO:0000256" key="3">
    <source>
        <dbReference type="ARBA" id="ARBA00022771"/>
    </source>
</evidence>
<dbReference type="PROSITE" id="PS50880">
    <property type="entry name" value="TOPRIM"/>
    <property type="match status" value="1"/>
</dbReference>
<dbReference type="PROSITE" id="PS01300">
    <property type="entry name" value="RECR"/>
    <property type="match status" value="1"/>
</dbReference>
<evidence type="ECO:0000256" key="2">
    <source>
        <dbReference type="ARBA" id="ARBA00022763"/>
    </source>
</evidence>
<keyword evidence="6 7" id="KW-0234">DNA repair</keyword>
<evidence type="ECO:0000313" key="9">
    <source>
        <dbReference type="EMBL" id="PIS42249.1"/>
    </source>
</evidence>
<keyword evidence="5 7" id="KW-0233">DNA recombination</keyword>
<accession>A0A2H0YVB3</accession>
<evidence type="ECO:0000256" key="6">
    <source>
        <dbReference type="ARBA" id="ARBA00023204"/>
    </source>
</evidence>
<dbReference type="PANTHER" id="PTHR30446">
    <property type="entry name" value="RECOMBINATION PROTEIN RECR"/>
    <property type="match status" value="1"/>
</dbReference>
<dbReference type="HAMAP" id="MF_00017">
    <property type="entry name" value="RecR"/>
    <property type="match status" value="1"/>
</dbReference>
<proteinExistence type="inferred from homology"/>
<reference evidence="9 10" key="1">
    <citation type="submission" date="2017-09" db="EMBL/GenBank/DDBJ databases">
        <title>Depth-based differentiation of microbial function through sediment-hosted aquifers and enrichment of novel symbionts in the deep terrestrial subsurface.</title>
        <authorList>
            <person name="Probst A.J."/>
            <person name="Ladd B."/>
            <person name="Jarett J.K."/>
            <person name="Geller-Mcgrath D.E."/>
            <person name="Sieber C.M."/>
            <person name="Emerson J.B."/>
            <person name="Anantharaman K."/>
            <person name="Thomas B.C."/>
            <person name="Malmstrom R."/>
            <person name="Stieglmeier M."/>
            <person name="Klingl A."/>
            <person name="Woyke T."/>
            <person name="Ryan C.M."/>
            <person name="Banfield J.F."/>
        </authorList>
    </citation>
    <scope>NUCLEOTIDE SEQUENCE [LARGE SCALE GENOMIC DNA]</scope>
    <source>
        <strain evidence="9">CG08_land_8_20_14_0_20_40_16</strain>
    </source>
</reference>
<dbReference type="Proteomes" id="UP000231542">
    <property type="component" value="Unassembled WGS sequence"/>
</dbReference>
<dbReference type="Pfam" id="PF21175">
    <property type="entry name" value="RecR_C"/>
    <property type="match status" value="1"/>
</dbReference>
<dbReference type="InterPro" id="IPR034137">
    <property type="entry name" value="TOPRIM_RecR"/>
</dbReference>
<evidence type="ECO:0000256" key="7">
    <source>
        <dbReference type="HAMAP-Rule" id="MF_00017"/>
    </source>
</evidence>
<feature type="zinc finger region" description="C4-type" evidence="7">
    <location>
        <begin position="58"/>
        <end position="73"/>
    </location>
</feature>
<comment type="similarity">
    <text evidence="7">Belongs to the RecR family.</text>
</comment>
<comment type="caution">
    <text evidence="9">The sequence shown here is derived from an EMBL/GenBank/DDBJ whole genome shotgun (WGS) entry which is preliminary data.</text>
</comment>
<dbReference type="EMBL" id="PEXU01000049">
    <property type="protein sequence ID" value="PIS42249.1"/>
    <property type="molecule type" value="Genomic_DNA"/>
</dbReference>
<dbReference type="NCBIfam" id="TIGR00615">
    <property type="entry name" value="recR"/>
    <property type="match status" value="1"/>
</dbReference>
<dbReference type="Pfam" id="PF02132">
    <property type="entry name" value="RecR_ZnF"/>
    <property type="match status" value="1"/>
</dbReference>
<sequence>MSRFPETIQNLIEEFNKLPGIGPKTSERFIFYLLKQPTEELDKLAERIKHLKEKITTCPICYNLTDTTPCAICSDSRRDQKTICVVSESPDVIAIEKTSKYQGVYHVLGGVINQIEGIGPEQLKIKELVNRIKKDRIKEIILATNPDLEGESTALYLARLLKPTKIRITRIGRGLPMGSNIEYADEVTLANALAGRGEIN</sequence>
<dbReference type="PANTHER" id="PTHR30446:SF0">
    <property type="entry name" value="RECOMBINATION PROTEIN RECR"/>
    <property type="match status" value="1"/>
</dbReference>
<dbReference type="GO" id="GO:0003677">
    <property type="term" value="F:DNA binding"/>
    <property type="evidence" value="ECO:0007669"/>
    <property type="project" value="UniProtKB-UniRule"/>
</dbReference>
<keyword evidence="4 7" id="KW-0862">Zinc</keyword>
<dbReference type="GO" id="GO:0006310">
    <property type="term" value="P:DNA recombination"/>
    <property type="evidence" value="ECO:0007669"/>
    <property type="project" value="UniProtKB-UniRule"/>
</dbReference>
<evidence type="ECO:0000259" key="8">
    <source>
        <dbReference type="PROSITE" id="PS50880"/>
    </source>
</evidence>
<dbReference type="SMART" id="SM00493">
    <property type="entry name" value="TOPRIM"/>
    <property type="match status" value="1"/>
</dbReference>
<protein>
    <recommendedName>
        <fullName evidence="7">Recombination protein RecR</fullName>
    </recommendedName>
</protein>
<dbReference type="AlphaFoldDB" id="A0A2H0YVB3"/>
<dbReference type="GO" id="GO:0008270">
    <property type="term" value="F:zinc ion binding"/>
    <property type="evidence" value="ECO:0007669"/>
    <property type="project" value="UniProtKB-KW"/>
</dbReference>
<dbReference type="SUPFAM" id="SSF111304">
    <property type="entry name" value="Recombination protein RecR"/>
    <property type="match status" value="1"/>
</dbReference>
<name>A0A2H0YVB3_9BACT</name>
<evidence type="ECO:0000313" key="10">
    <source>
        <dbReference type="Proteomes" id="UP000231542"/>
    </source>
</evidence>
<dbReference type="Gene3D" id="6.10.250.240">
    <property type="match status" value="1"/>
</dbReference>
<dbReference type="InterPro" id="IPR023627">
    <property type="entry name" value="Rcmb_RecR"/>
</dbReference>
<evidence type="ECO:0000256" key="1">
    <source>
        <dbReference type="ARBA" id="ARBA00022723"/>
    </source>
</evidence>
<evidence type="ECO:0000256" key="5">
    <source>
        <dbReference type="ARBA" id="ARBA00023172"/>
    </source>
</evidence>
<dbReference type="CDD" id="cd01025">
    <property type="entry name" value="TOPRIM_recR"/>
    <property type="match status" value="1"/>
</dbReference>
<dbReference type="Gene3D" id="1.10.8.420">
    <property type="entry name" value="RecR Domain 1"/>
    <property type="match status" value="1"/>
</dbReference>
<dbReference type="Pfam" id="PF13662">
    <property type="entry name" value="Toprim_4"/>
    <property type="match status" value="1"/>
</dbReference>
<feature type="domain" description="Toprim" evidence="8">
    <location>
        <begin position="81"/>
        <end position="176"/>
    </location>
</feature>
<keyword evidence="3 7" id="KW-0863">Zinc-finger</keyword>
<evidence type="ECO:0000256" key="4">
    <source>
        <dbReference type="ARBA" id="ARBA00022833"/>
    </source>
</evidence>
<comment type="function">
    <text evidence="7">May play a role in DNA repair. It seems to be involved in an RecBC-independent recombinational process of DNA repair. It may act with RecF and RecO.</text>
</comment>
<dbReference type="Gene3D" id="3.40.1360.10">
    <property type="match status" value="1"/>
</dbReference>
<dbReference type="Gene3D" id="3.30.60.80">
    <property type="match status" value="1"/>
</dbReference>
<organism evidence="9 10">
    <name type="scientific">Candidatus Kerfeldbacteria bacterium CG08_land_8_20_14_0_20_40_16</name>
    <dbReference type="NCBI Taxonomy" id="2014244"/>
    <lineage>
        <taxon>Bacteria</taxon>
        <taxon>Candidatus Kerfeldiibacteriota</taxon>
    </lineage>
</organism>
<gene>
    <name evidence="7" type="primary">recR</name>
    <name evidence="9" type="ORF">COT24_04260</name>
</gene>
<dbReference type="Pfam" id="PF21176">
    <property type="entry name" value="RecR_HhH"/>
    <property type="match status" value="1"/>
</dbReference>
<dbReference type="InterPro" id="IPR015967">
    <property type="entry name" value="Rcmb_RecR_Znf"/>
</dbReference>
<dbReference type="InterPro" id="IPR000093">
    <property type="entry name" value="DNA_Rcmb_RecR"/>
</dbReference>
<keyword evidence="1 7" id="KW-0479">Metal-binding</keyword>